<feature type="region of interest" description="Disordered" evidence="4">
    <location>
        <begin position="44"/>
        <end position="95"/>
    </location>
</feature>
<evidence type="ECO:0000313" key="6">
    <source>
        <dbReference type="Proteomes" id="UP000036987"/>
    </source>
</evidence>
<dbReference type="InterPro" id="IPR019734">
    <property type="entry name" value="TPR_rpt"/>
</dbReference>
<name>A0A0K9NV74_ZOSMR</name>
<keyword evidence="2 3" id="KW-0802">TPR repeat</keyword>
<dbReference type="Pfam" id="PF14559">
    <property type="entry name" value="TPR_19"/>
    <property type="match status" value="1"/>
</dbReference>
<evidence type="ECO:0000256" key="4">
    <source>
        <dbReference type="SAM" id="MobiDB-lite"/>
    </source>
</evidence>
<dbReference type="PANTHER" id="PTHR44943:SF8">
    <property type="entry name" value="TPR REPEAT-CONTAINING PROTEIN MJ0263"/>
    <property type="match status" value="1"/>
</dbReference>
<keyword evidence="6" id="KW-1185">Reference proteome</keyword>
<evidence type="ECO:0000256" key="3">
    <source>
        <dbReference type="PROSITE-ProRule" id="PRU00339"/>
    </source>
</evidence>
<dbReference type="SMART" id="SM00028">
    <property type="entry name" value="TPR"/>
    <property type="match status" value="5"/>
</dbReference>
<dbReference type="OrthoDB" id="536368at2759"/>
<gene>
    <name evidence="5" type="ORF">ZOSMA_58G01040</name>
</gene>
<dbReference type="OMA" id="NRDQWAP"/>
<dbReference type="Pfam" id="PF13432">
    <property type="entry name" value="TPR_16"/>
    <property type="match status" value="1"/>
</dbReference>
<dbReference type="PROSITE" id="PS50005">
    <property type="entry name" value="TPR"/>
    <property type="match status" value="2"/>
</dbReference>
<sequence length="410" mass="45536">MVLLHFPATVNVLISRSSTSLERTDHGGCNSRFRSRVISCFASKQRQGFGPEQKKDKKSPAKNKSSSTDRKRSKLQPAQPMTSSGQAPGLGRDSENKAIDKLSDRQFMNRLEAVKRSSIEQKKAEENKFIQAIDYDAPIKSEKSTIGLGTRVGIGVAVVVFGLVFALGDFFPSESLKSNDEVVENKLTDEEKTSLQTRLQEYETRLSSSPEDSEALEGAAVASAGLGEYKQASLFLEKLTKERPGDYEAYRLLGEVKYQLKDYESSAAAYKSCLSASPDNFDALRGLTNVLLAAKKPEEAVQVLLSSAQRVNNEDVGSNKKLDKEMSKIDPIQVQLLLGKAYSDWGHVSDAVSVYDQLISKYPEDFRGYLAKGIILKENNRLGEAERMFIQARFFAPDKGKTLVDRYSRR</sequence>
<proteinExistence type="predicted"/>
<dbReference type="PANTHER" id="PTHR44943">
    <property type="entry name" value="CELLULOSE SYNTHASE OPERON PROTEIN C"/>
    <property type="match status" value="1"/>
</dbReference>
<accession>A0A0K9NV74</accession>
<comment type="caution">
    <text evidence="5">The sequence shown here is derived from an EMBL/GenBank/DDBJ whole genome shotgun (WGS) entry which is preliminary data.</text>
</comment>
<evidence type="ECO:0000313" key="5">
    <source>
        <dbReference type="EMBL" id="KMZ60646.1"/>
    </source>
</evidence>
<dbReference type="EMBL" id="LFYR01001606">
    <property type="protein sequence ID" value="KMZ60646.1"/>
    <property type="molecule type" value="Genomic_DNA"/>
</dbReference>
<dbReference type="InterPro" id="IPR051685">
    <property type="entry name" value="Ycf3/AcsC/BcsC/TPR_MFPF"/>
</dbReference>
<dbReference type="AlphaFoldDB" id="A0A0K9NV74"/>
<protein>
    <submittedName>
        <fullName evidence="5">Uncharacterized protein</fullName>
    </submittedName>
</protein>
<feature type="repeat" description="TPR" evidence="3">
    <location>
        <begin position="332"/>
        <end position="365"/>
    </location>
</feature>
<reference evidence="6" key="1">
    <citation type="journal article" date="2016" name="Nature">
        <title>The genome of the seagrass Zostera marina reveals angiosperm adaptation to the sea.</title>
        <authorList>
            <person name="Olsen J.L."/>
            <person name="Rouze P."/>
            <person name="Verhelst B."/>
            <person name="Lin Y.-C."/>
            <person name="Bayer T."/>
            <person name="Collen J."/>
            <person name="Dattolo E."/>
            <person name="De Paoli E."/>
            <person name="Dittami S."/>
            <person name="Maumus F."/>
            <person name="Michel G."/>
            <person name="Kersting A."/>
            <person name="Lauritano C."/>
            <person name="Lohaus R."/>
            <person name="Toepel M."/>
            <person name="Tonon T."/>
            <person name="Vanneste K."/>
            <person name="Amirebrahimi M."/>
            <person name="Brakel J."/>
            <person name="Bostroem C."/>
            <person name="Chovatia M."/>
            <person name="Grimwood J."/>
            <person name="Jenkins J.W."/>
            <person name="Jueterbock A."/>
            <person name="Mraz A."/>
            <person name="Stam W.T."/>
            <person name="Tice H."/>
            <person name="Bornberg-Bauer E."/>
            <person name="Green P.J."/>
            <person name="Pearson G.A."/>
            <person name="Procaccini G."/>
            <person name="Duarte C.M."/>
            <person name="Schmutz J."/>
            <person name="Reusch T.B.H."/>
            <person name="Van de Peer Y."/>
        </authorList>
    </citation>
    <scope>NUCLEOTIDE SEQUENCE [LARGE SCALE GENOMIC DNA]</scope>
    <source>
        <strain evidence="6">cv. Finnish</strain>
    </source>
</reference>
<evidence type="ECO:0000256" key="2">
    <source>
        <dbReference type="ARBA" id="ARBA00022803"/>
    </source>
</evidence>
<keyword evidence="1" id="KW-0677">Repeat</keyword>
<dbReference type="InterPro" id="IPR011990">
    <property type="entry name" value="TPR-like_helical_dom_sf"/>
</dbReference>
<evidence type="ECO:0000256" key="1">
    <source>
        <dbReference type="ARBA" id="ARBA00022737"/>
    </source>
</evidence>
<feature type="repeat" description="TPR" evidence="3">
    <location>
        <begin position="247"/>
        <end position="280"/>
    </location>
</feature>
<dbReference type="SUPFAM" id="SSF48452">
    <property type="entry name" value="TPR-like"/>
    <property type="match status" value="1"/>
</dbReference>
<dbReference type="Gene3D" id="1.25.40.10">
    <property type="entry name" value="Tetratricopeptide repeat domain"/>
    <property type="match status" value="1"/>
</dbReference>
<organism evidence="5 6">
    <name type="scientific">Zostera marina</name>
    <name type="common">Eelgrass</name>
    <dbReference type="NCBI Taxonomy" id="29655"/>
    <lineage>
        <taxon>Eukaryota</taxon>
        <taxon>Viridiplantae</taxon>
        <taxon>Streptophyta</taxon>
        <taxon>Embryophyta</taxon>
        <taxon>Tracheophyta</taxon>
        <taxon>Spermatophyta</taxon>
        <taxon>Magnoliopsida</taxon>
        <taxon>Liliopsida</taxon>
        <taxon>Zosteraceae</taxon>
        <taxon>Zostera</taxon>
    </lineage>
</organism>
<dbReference type="Proteomes" id="UP000036987">
    <property type="component" value="Unassembled WGS sequence"/>
</dbReference>